<accession>A0A7G6RJI0</accession>
<dbReference type="Proteomes" id="UP000515518">
    <property type="component" value="Chromosome"/>
</dbReference>
<dbReference type="EMBL" id="CP050549">
    <property type="protein sequence ID" value="QND42412.1"/>
    <property type="molecule type" value="Genomic_DNA"/>
</dbReference>
<gene>
    <name evidence="2" type="ORF">HB770_11830</name>
</gene>
<evidence type="ECO:0000313" key="2">
    <source>
        <dbReference type="EMBL" id="QND42412.1"/>
    </source>
</evidence>
<feature type="compositionally biased region" description="Basic and acidic residues" evidence="1">
    <location>
        <begin position="247"/>
        <end position="256"/>
    </location>
</feature>
<dbReference type="AlphaFoldDB" id="A0A7G6RJI0"/>
<evidence type="ECO:0000313" key="3">
    <source>
        <dbReference type="Proteomes" id="UP000515518"/>
    </source>
</evidence>
<organism evidence="2 3">
    <name type="scientific">Rhizobium leguminosarum bv. viciae</name>
    <dbReference type="NCBI Taxonomy" id="387"/>
    <lineage>
        <taxon>Bacteria</taxon>
        <taxon>Pseudomonadati</taxon>
        <taxon>Pseudomonadota</taxon>
        <taxon>Alphaproteobacteria</taxon>
        <taxon>Hyphomicrobiales</taxon>
        <taxon>Rhizobiaceae</taxon>
        <taxon>Rhizobium/Agrobacterium group</taxon>
        <taxon>Rhizobium</taxon>
    </lineage>
</organism>
<dbReference type="RefSeq" id="WP_113542261.1">
    <property type="nucleotide sequence ID" value="NZ_WIEH01000018.1"/>
</dbReference>
<reference evidence="3" key="1">
    <citation type="journal article" date="2020" name="Mol. Plant Microbe">
        <title>Rhizobial microsymbionts of the narrowly endemic Oxytropis species growing in Kamchatka are characterized by significant genetic diversity and possess a set of genes that are associated with T3SS and T6SS secretion systems and can affect the development of symbiosis.</title>
        <authorList>
            <person name="Safronova V."/>
            <person name="Guro P."/>
            <person name="Sazanova A."/>
            <person name="Kuznetsova I."/>
            <person name="Belimov A."/>
            <person name="Yakubov V."/>
            <person name="Chirak E."/>
            <person name="Afonin A."/>
            <person name="Gogolev Y."/>
            <person name="Andronov E."/>
            <person name="Tikhonovich I."/>
        </authorList>
    </citation>
    <scope>NUCLEOTIDE SEQUENCE [LARGE SCALE GENOMIC DNA]</scope>
    <source>
        <strain evidence="3">RCAM0610</strain>
    </source>
</reference>
<name>A0A7G6RJI0_RHILV</name>
<proteinExistence type="predicted"/>
<sequence length="256" mass="27916">MESEKPATEPESQSEDALFGKFVTDIQEGLEAGEKRLDIPPGTLSDLYSEPDYIMVIKIIAAIEPTVNDLIAAGMAKGGGLGGVPNKITFAPVADFAVDRLLLSGRAGKLELAKRLDMLGDRDIAFAETIAAIRNRYAHNIKNASRNLIDLVLEAEKNNAQLSKKLFYGMRIKLQNLPNGFAKVLLAWSFSRFLESAERRLHAPTGGFLNGLLGLIPAEQRDGDLASGARDGDRAKAGDRRQKHRHLDGPRDPDSQ</sequence>
<feature type="region of interest" description="Disordered" evidence="1">
    <location>
        <begin position="223"/>
        <end position="256"/>
    </location>
</feature>
<evidence type="ECO:0000256" key="1">
    <source>
        <dbReference type="SAM" id="MobiDB-lite"/>
    </source>
</evidence>
<feature type="compositionally biased region" description="Basic and acidic residues" evidence="1">
    <location>
        <begin position="223"/>
        <end position="240"/>
    </location>
</feature>
<protein>
    <submittedName>
        <fullName evidence="2">Uncharacterized protein</fullName>
    </submittedName>
</protein>